<accession>A0ACC2NX33</accession>
<evidence type="ECO:0000313" key="1">
    <source>
        <dbReference type="EMBL" id="KAJ8675361.1"/>
    </source>
</evidence>
<reference evidence="1" key="1">
    <citation type="submission" date="2023-04" db="EMBL/GenBank/DDBJ databases">
        <title>A chromosome-level genome assembly of the parasitoid wasp Eretmocerus hayati.</title>
        <authorList>
            <person name="Zhong Y."/>
            <person name="Liu S."/>
            <person name="Liu Y."/>
        </authorList>
    </citation>
    <scope>NUCLEOTIDE SEQUENCE</scope>
    <source>
        <strain evidence="1">ZJU_SS_LIU_2023</strain>
    </source>
</reference>
<dbReference type="Proteomes" id="UP001239111">
    <property type="component" value="Chromosome 2"/>
</dbReference>
<protein>
    <submittedName>
        <fullName evidence="1">Uncharacterized protein</fullName>
    </submittedName>
</protein>
<comment type="caution">
    <text evidence="1">The sequence shown here is derived from an EMBL/GenBank/DDBJ whole genome shotgun (WGS) entry which is preliminary data.</text>
</comment>
<name>A0ACC2NX33_9HYME</name>
<dbReference type="EMBL" id="CM056742">
    <property type="protein sequence ID" value="KAJ8675361.1"/>
    <property type="molecule type" value="Genomic_DNA"/>
</dbReference>
<sequence>MRAGKSEIVQLLLAAGASIDLGIEDDNILYTIPAVHEIDCLIEYLVFFRSKGYKINKLLKSHLKKHVPNIAESMNNCKTELGLLKTEVFYDHITLYDLLVRKDITRYLSNVQVKAHFESSKLEERFPRYGMQIREFYSWSLLERELINISLKGSRKIFGFRFCGDDIYLNITTQLSIKDLRNLCPV</sequence>
<proteinExistence type="predicted"/>
<evidence type="ECO:0000313" key="2">
    <source>
        <dbReference type="Proteomes" id="UP001239111"/>
    </source>
</evidence>
<gene>
    <name evidence="1" type="ORF">QAD02_011147</name>
</gene>
<keyword evidence="2" id="KW-1185">Reference proteome</keyword>
<organism evidence="1 2">
    <name type="scientific">Eretmocerus hayati</name>
    <dbReference type="NCBI Taxonomy" id="131215"/>
    <lineage>
        <taxon>Eukaryota</taxon>
        <taxon>Metazoa</taxon>
        <taxon>Ecdysozoa</taxon>
        <taxon>Arthropoda</taxon>
        <taxon>Hexapoda</taxon>
        <taxon>Insecta</taxon>
        <taxon>Pterygota</taxon>
        <taxon>Neoptera</taxon>
        <taxon>Endopterygota</taxon>
        <taxon>Hymenoptera</taxon>
        <taxon>Apocrita</taxon>
        <taxon>Proctotrupomorpha</taxon>
        <taxon>Chalcidoidea</taxon>
        <taxon>Aphelinidae</taxon>
        <taxon>Aphelininae</taxon>
        <taxon>Eretmocerus</taxon>
    </lineage>
</organism>